<dbReference type="EMBL" id="MCGT01000062">
    <property type="protein sequence ID" value="ORX42785.1"/>
    <property type="molecule type" value="Genomic_DNA"/>
</dbReference>
<comment type="caution">
    <text evidence="4">The sequence shown here is derived from an EMBL/GenBank/DDBJ whole genome shotgun (WGS) entry which is preliminary data.</text>
</comment>
<sequence length="524" mass="59497">MSGTRQIAILSHCCFINEDCNKQYSTPRKLRDHLQDIHKFVFPVRLASTRRYNSKEYLFLKVRPDGDVVLVNERFACPCCIDHFGDLNDLATHFGDIHNEYQPQQQERNHDIPDSMSSTNERNSDVTPSSSTPVSEENIQDAALPSHQGETSRKRTHDEALSMNGIEFLPPDCDRLLIGQFDASQAFFDYQSSLKNEKWKLSLEKNVHLALATTSVLLLTPNIHCSGLQDYFTIEQWAATNSRLHDLYGIKNKPMPLDTIRDMLGVIDELKTKAINREEADSKLKKLTLSEHEHKFAKAVGGLVLKLMALPMDEDANETELCTRFIDPFLSGLFDDPDQGVYLRWTNDATLEAKSYPDCTTTRPDLCITKCCGVKWTSSLGYGEAKPAARENDKYVLCKDLWKVAVFCKDALDSQLIDGVLGIQIIGRTIRFYLLMLPARRLYVMLELATIKIPDSLQNLPALVIELPNVLKVLDVFHRICVPSNDPAILKSRYASTLSTQKFHQLFSTSKNCKKPCHLNMRHN</sequence>
<keyword evidence="1" id="KW-0862">Zinc</keyword>
<keyword evidence="1" id="KW-0479">Metal-binding</keyword>
<evidence type="ECO:0000256" key="1">
    <source>
        <dbReference type="PROSITE-ProRule" id="PRU00042"/>
    </source>
</evidence>
<evidence type="ECO:0000313" key="4">
    <source>
        <dbReference type="EMBL" id="ORX42785.1"/>
    </source>
</evidence>
<name>A0A1X2G3K4_9FUNG</name>
<dbReference type="PROSITE" id="PS50157">
    <property type="entry name" value="ZINC_FINGER_C2H2_2"/>
    <property type="match status" value="1"/>
</dbReference>
<feature type="compositionally biased region" description="Low complexity" evidence="2">
    <location>
        <begin position="126"/>
        <end position="137"/>
    </location>
</feature>
<dbReference type="OrthoDB" id="2225686at2759"/>
<dbReference type="GO" id="GO:0008270">
    <property type="term" value="F:zinc ion binding"/>
    <property type="evidence" value="ECO:0007669"/>
    <property type="project" value="UniProtKB-KW"/>
</dbReference>
<evidence type="ECO:0000256" key="2">
    <source>
        <dbReference type="SAM" id="MobiDB-lite"/>
    </source>
</evidence>
<organism evidence="4 5">
    <name type="scientific">Hesseltinella vesiculosa</name>
    <dbReference type="NCBI Taxonomy" id="101127"/>
    <lineage>
        <taxon>Eukaryota</taxon>
        <taxon>Fungi</taxon>
        <taxon>Fungi incertae sedis</taxon>
        <taxon>Mucoromycota</taxon>
        <taxon>Mucoromycotina</taxon>
        <taxon>Mucoromycetes</taxon>
        <taxon>Mucorales</taxon>
        <taxon>Cunninghamellaceae</taxon>
        <taxon>Hesseltinella</taxon>
    </lineage>
</organism>
<feature type="region of interest" description="Disordered" evidence="2">
    <location>
        <begin position="101"/>
        <end position="157"/>
    </location>
</feature>
<reference evidence="4 5" key="1">
    <citation type="submission" date="2016-07" db="EMBL/GenBank/DDBJ databases">
        <title>Pervasive Adenine N6-methylation of Active Genes in Fungi.</title>
        <authorList>
            <consortium name="DOE Joint Genome Institute"/>
            <person name="Mondo S.J."/>
            <person name="Dannebaum R.O."/>
            <person name="Kuo R.C."/>
            <person name="Labutti K."/>
            <person name="Haridas S."/>
            <person name="Kuo A."/>
            <person name="Salamov A."/>
            <person name="Ahrendt S.R."/>
            <person name="Lipzen A."/>
            <person name="Sullivan W."/>
            <person name="Andreopoulos W.B."/>
            <person name="Clum A."/>
            <person name="Lindquist E."/>
            <person name="Daum C."/>
            <person name="Ramamoorthy G.K."/>
            <person name="Gryganskyi A."/>
            <person name="Culley D."/>
            <person name="Magnuson J.K."/>
            <person name="James T.Y."/>
            <person name="O'Malley M.A."/>
            <person name="Stajich J.E."/>
            <person name="Spatafora J.W."/>
            <person name="Visel A."/>
            <person name="Grigoriev I.V."/>
        </authorList>
    </citation>
    <scope>NUCLEOTIDE SEQUENCE [LARGE SCALE GENOMIC DNA]</scope>
    <source>
        <strain evidence="4 5">NRRL 3301</strain>
    </source>
</reference>
<protein>
    <recommendedName>
        <fullName evidence="3">C2H2-type domain-containing protein</fullName>
    </recommendedName>
</protein>
<evidence type="ECO:0000313" key="5">
    <source>
        <dbReference type="Proteomes" id="UP000242146"/>
    </source>
</evidence>
<accession>A0A1X2G3K4</accession>
<keyword evidence="5" id="KW-1185">Reference proteome</keyword>
<gene>
    <name evidence="4" type="ORF">DM01DRAFT_1340968</name>
</gene>
<dbReference type="AlphaFoldDB" id="A0A1X2G3K4"/>
<proteinExistence type="predicted"/>
<evidence type="ECO:0000259" key="3">
    <source>
        <dbReference type="PROSITE" id="PS50157"/>
    </source>
</evidence>
<keyword evidence="1" id="KW-0863">Zinc-finger</keyword>
<dbReference type="PROSITE" id="PS00028">
    <property type="entry name" value="ZINC_FINGER_C2H2_1"/>
    <property type="match status" value="1"/>
</dbReference>
<dbReference type="Proteomes" id="UP000242146">
    <property type="component" value="Unassembled WGS sequence"/>
</dbReference>
<dbReference type="InterPro" id="IPR013087">
    <property type="entry name" value="Znf_C2H2_type"/>
</dbReference>
<dbReference type="SMART" id="SM00355">
    <property type="entry name" value="ZnF_C2H2"/>
    <property type="match status" value="2"/>
</dbReference>
<feature type="domain" description="C2H2-type" evidence="3">
    <location>
        <begin position="75"/>
        <end position="103"/>
    </location>
</feature>